<dbReference type="InterPro" id="IPR017930">
    <property type="entry name" value="Myb_dom"/>
</dbReference>
<keyword evidence="5" id="KW-1185">Reference proteome</keyword>
<feature type="compositionally biased region" description="Polar residues" evidence="1">
    <location>
        <begin position="564"/>
        <end position="615"/>
    </location>
</feature>
<feature type="compositionally biased region" description="Polar residues" evidence="1">
    <location>
        <begin position="547"/>
        <end position="557"/>
    </location>
</feature>
<feature type="compositionally biased region" description="Polar residues" evidence="1">
    <location>
        <begin position="348"/>
        <end position="360"/>
    </location>
</feature>
<feature type="region of interest" description="Disordered" evidence="1">
    <location>
        <begin position="291"/>
        <end position="431"/>
    </location>
</feature>
<feature type="domain" description="Myb-like" evidence="2">
    <location>
        <begin position="207"/>
        <end position="256"/>
    </location>
</feature>
<feature type="compositionally biased region" description="Pro residues" evidence="1">
    <location>
        <begin position="744"/>
        <end position="757"/>
    </location>
</feature>
<feature type="compositionally biased region" description="Low complexity" evidence="1">
    <location>
        <begin position="616"/>
        <end position="677"/>
    </location>
</feature>
<evidence type="ECO:0000256" key="1">
    <source>
        <dbReference type="SAM" id="MobiDB-lite"/>
    </source>
</evidence>
<proteinExistence type="predicted"/>
<dbReference type="Proteomes" id="UP000822688">
    <property type="component" value="Chromosome 3"/>
</dbReference>
<organism evidence="4 5">
    <name type="scientific">Ceratodon purpureus</name>
    <name type="common">Fire moss</name>
    <name type="synonym">Dicranum purpureum</name>
    <dbReference type="NCBI Taxonomy" id="3225"/>
    <lineage>
        <taxon>Eukaryota</taxon>
        <taxon>Viridiplantae</taxon>
        <taxon>Streptophyta</taxon>
        <taxon>Embryophyta</taxon>
        <taxon>Bryophyta</taxon>
        <taxon>Bryophytina</taxon>
        <taxon>Bryopsida</taxon>
        <taxon>Dicranidae</taxon>
        <taxon>Pseudoditrichales</taxon>
        <taxon>Ditrichaceae</taxon>
        <taxon>Ceratodon</taxon>
    </lineage>
</organism>
<dbReference type="InterPro" id="IPR001005">
    <property type="entry name" value="SANT/Myb"/>
</dbReference>
<gene>
    <name evidence="4" type="ORF">KC19_3G066000</name>
</gene>
<evidence type="ECO:0000259" key="3">
    <source>
        <dbReference type="PROSITE" id="PS51294"/>
    </source>
</evidence>
<dbReference type="SUPFAM" id="SSF46689">
    <property type="entry name" value="Homeodomain-like"/>
    <property type="match status" value="1"/>
</dbReference>
<feature type="compositionally biased region" description="Low complexity" evidence="1">
    <location>
        <begin position="390"/>
        <end position="404"/>
    </location>
</feature>
<dbReference type="SMART" id="SM00717">
    <property type="entry name" value="SANT"/>
    <property type="match status" value="1"/>
</dbReference>
<comment type="caution">
    <text evidence="4">The sequence shown here is derived from an EMBL/GenBank/DDBJ whole genome shotgun (WGS) entry which is preliminary data.</text>
</comment>
<dbReference type="Pfam" id="PF00249">
    <property type="entry name" value="Myb_DNA-binding"/>
    <property type="match status" value="1"/>
</dbReference>
<feature type="compositionally biased region" description="Polar residues" evidence="1">
    <location>
        <begin position="678"/>
        <end position="695"/>
    </location>
</feature>
<name>A0A8T0IHY2_CERPU</name>
<accession>A0A8T0IHY2</accession>
<feature type="compositionally biased region" description="Gly residues" evidence="1">
    <location>
        <begin position="521"/>
        <end position="532"/>
    </location>
</feature>
<dbReference type="InterPro" id="IPR009057">
    <property type="entry name" value="Homeodomain-like_sf"/>
</dbReference>
<sequence>MGPVKVPFADSDLTPLTKRYSSSMIVTMLREISRCKSAKLDWVMLCKGTATGITNPKEYQAVWRSIAYHAELDDSFDGNESPLEDDSDIEVDLDPLPSVSPAVAESLSSFVKADLQQHELEEARLEQNAVQTGVGFQSADIPTARLQQGSGLLGKSDDSAALAVTTNARGVPYLASATQCAATHGEPTATLTCSTSKAAYSGAMNQSDRKRRRLWTPEEDLALIAAVDKCGEGNWTTVLKNHYDFDRSASQLSQRWALIRKRREVQEKAGYGGSGVSLLATGFKDVRPEGLKSGTIAGSGSQLGTPKDVGKPGEKNLSSGNVPMPIKQPLSSTSSVPVSKRLPVASTPVGTETTPASVLETQRVRALPTSGVSSSWAGAPGQRPQAHNQASMRGSATAGASSGGQAHKGATPDSHSSGVRRPAQGPSVGSQMFYTSTQSATPTIPIDSKYAASRNVGAGVARGGSKGLHGPDPMIQAAAMAAGARIAPASAAASLLKAAQSGNVVHIGSGGLPRSKLGLTSQGGSGNAGGSPGIVHYIRTGSGGASLATTSTGLQRTSSHHMQKAQSNQPNRGLGSNSGSHPAGNSSPSVPSQASRNSAQAPVQSSKQGSTSKRGSSPQQKTSPSTSTPNTTPTLTSSPASTPASISVSNPAPTPAAATPASTPAPTSAPTLVSTPAGSSSQTSVATLAPTSKSNPSATSVSTPVPTSVAAPSPTSVATPAATSVARPPVISIATPVPKSQPATPAPPKSTPAPPPTSAVTSVARPAVASVARPAVASVAKPALKPTPAPAPTSSVTPICGFNTAEPGVDLPEEGTTP</sequence>
<reference evidence="4" key="1">
    <citation type="submission" date="2020-06" db="EMBL/GenBank/DDBJ databases">
        <title>WGS assembly of Ceratodon purpureus strain R40.</title>
        <authorList>
            <person name="Carey S.B."/>
            <person name="Jenkins J."/>
            <person name="Shu S."/>
            <person name="Lovell J.T."/>
            <person name="Sreedasyam A."/>
            <person name="Maumus F."/>
            <person name="Tiley G.P."/>
            <person name="Fernandez-Pozo N."/>
            <person name="Barry K."/>
            <person name="Chen C."/>
            <person name="Wang M."/>
            <person name="Lipzen A."/>
            <person name="Daum C."/>
            <person name="Saski C.A."/>
            <person name="Payton A.C."/>
            <person name="Mcbreen J.C."/>
            <person name="Conrad R.E."/>
            <person name="Kollar L.M."/>
            <person name="Olsson S."/>
            <person name="Huttunen S."/>
            <person name="Landis J.B."/>
            <person name="Wickett N.J."/>
            <person name="Johnson M.G."/>
            <person name="Rensing S.A."/>
            <person name="Grimwood J."/>
            <person name="Schmutz J."/>
            <person name="Mcdaniel S.F."/>
        </authorList>
    </citation>
    <scope>NUCLEOTIDE SEQUENCE</scope>
    <source>
        <strain evidence="4">R40</strain>
    </source>
</reference>
<protein>
    <submittedName>
        <fullName evidence="4">Uncharacterized protein</fullName>
    </submittedName>
</protein>
<dbReference type="EMBL" id="CM026423">
    <property type="protein sequence ID" value="KAG0582521.1"/>
    <property type="molecule type" value="Genomic_DNA"/>
</dbReference>
<evidence type="ECO:0000313" key="4">
    <source>
        <dbReference type="EMBL" id="KAG0582521.1"/>
    </source>
</evidence>
<dbReference type="PRINTS" id="PR01217">
    <property type="entry name" value="PRICHEXTENSN"/>
</dbReference>
<dbReference type="Gene3D" id="1.10.10.60">
    <property type="entry name" value="Homeodomain-like"/>
    <property type="match status" value="1"/>
</dbReference>
<dbReference type="AlphaFoldDB" id="A0A8T0IHY2"/>
<feature type="compositionally biased region" description="Low complexity" evidence="1">
    <location>
        <begin position="758"/>
        <end position="784"/>
    </location>
</feature>
<dbReference type="PROSITE" id="PS51294">
    <property type="entry name" value="HTH_MYB"/>
    <property type="match status" value="1"/>
</dbReference>
<evidence type="ECO:0000259" key="2">
    <source>
        <dbReference type="PROSITE" id="PS50090"/>
    </source>
</evidence>
<dbReference type="CDD" id="cd11660">
    <property type="entry name" value="SANT_TRF"/>
    <property type="match status" value="1"/>
</dbReference>
<dbReference type="PANTHER" id="PTHR47206:SF1">
    <property type="entry name" value="HOMEODOMAIN-LIKE SUPERFAMILY PROTEIN"/>
    <property type="match status" value="1"/>
</dbReference>
<dbReference type="PANTHER" id="PTHR47206">
    <property type="entry name" value="HOMEODOMAIN-LIKE SUPERFAMILY PROTEIN"/>
    <property type="match status" value="1"/>
</dbReference>
<dbReference type="PROSITE" id="PS50090">
    <property type="entry name" value="MYB_LIKE"/>
    <property type="match status" value="1"/>
</dbReference>
<feature type="compositionally biased region" description="Low complexity" evidence="1">
    <location>
        <begin position="696"/>
        <end position="743"/>
    </location>
</feature>
<feature type="domain" description="HTH myb-type" evidence="3">
    <location>
        <begin position="207"/>
        <end position="264"/>
    </location>
</feature>
<evidence type="ECO:0000313" key="5">
    <source>
        <dbReference type="Proteomes" id="UP000822688"/>
    </source>
</evidence>
<feature type="region of interest" description="Disordered" evidence="1">
    <location>
        <begin position="516"/>
        <end position="818"/>
    </location>
</feature>